<evidence type="ECO:0000313" key="3">
    <source>
        <dbReference type="EMBL" id="CAH9126258.1"/>
    </source>
</evidence>
<dbReference type="AlphaFoldDB" id="A0AAV0ESK2"/>
<dbReference type="Proteomes" id="UP001152523">
    <property type="component" value="Unassembled WGS sequence"/>
</dbReference>
<name>A0AAV0ESK2_9ASTE</name>
<keyword evidence="4" id="KW-1185">Reference proteome</keyword>
<keyword evidence="1" id="KW-1133">Transmembrane helix</keyword>
<accession>A0AAV0ESK2</accession>
<evidence type="ECO:0000313" key="4">
    <source>
        <dbReference type="Proteomes" id="UP001152523"/>
    </source>
</evidence>
<protein>
    <submittedName>
        <fullName evidence="3">Uncharacterized protein</fullName>
    </submittedName>
</protein>
<reference evidence="3" key="1">
    <citation type="submission" date="2022-07" db="EMBL/GenBank/DDBJ databases">
        <authorList>
            <person name="Macas J."/>
            <person name="Novak P."/>
            <person name="Neumann P."/>
        </authorList>
    </citation>
    <scope>NUCLEOTIDE SEQUENCE</scope>
</reference>
<keyword evidence="1" id="KW-0812">Transmembrane</keyword>
<comment type="caution">
    <text evidence="3">The sequence shown here is derived from an EMBL/GenBank/DDBJ whole genome shotgun (WGS) entry which is preliminary data.</text>
</comment>
<keyword evidence="1" id="KW-0472">Membrane</keyword>
<proteinExistence type="predicted"/>
<organism evidence="3 4">
    <name type="scientific">Cuscuta epithymum</name>
    <dbReference type="NCBI Taxonomy" id="186058"/>
    <lineage>
        <taxon>Eukaryota</taxon>
        <taxon>Viridiplantae</taxon>
        <taxon>Streptophyta</taxon>
        <taxon>Embryophyta</taxon>
        <taxon>Tracheophyta</taxon>
        <taxon>Spermatophyta</taxon>
        <taxon>Magnoliopsida</taxon>
        <taxon>eudicotyledons</taxon>
        <taxon>Gunneridae</taxon>
        <taxon>Pentapetalae</taxon>
        <taxon>asterids</taxon>
        <taxon>lamiids</taxon>
        <taxon>Solanales</taxon>
        <taxon>Convolvulaceae</taxon>
        <taxon>Cuscuteae</taxon>
        <taxon>Cuscuta</taxon>
        <taxon>Cuscuta subgen. Cuscuta</taxon>
    </lineage>
</organism>
<feature type="transmembrane region" description="Helical" evidence="1">
    <location>
        <begin position="93"/>
        <end position="118"/>
    </location>
</feature>
<gene>
    <name evidence="3" type="ORF">CEPIT_LOCUS27391</name>
    <name evidence="2" type="ORF">CEPIT_LOCUS8104</name>
</gene>
<sequence length="125" mass="14087">MVNMLLMLKADGSWDNSYLFSNKRCFGLIVPEGTLYNDFTSMVYSCIDESVTNTRLKIPYLVDACPPPMLVNDDSSLGFYLVLKKMTVSMISFLCVLNCLLLILVLINQCHVGILHLLSMFLPSH</sequence>
<evidence type="ECO:0000313" key="2">
    <source>
        <dbReference type="EMBL" id="CAH9082481.1"/>
    </source>
</evidence>
<evidence type="ECO:0000256" key="1">
    <source>
        <dbReference type="SAM" id="Phobius"/>
    </source>
</evidence>
<dbReference type="EMBL" id="CAMAPF010000942">
    <property type="protein sequence ID" value="CAH9126258.1"/>
    <property type="molecule type" value="Genomic_DNA"/>
</dbReference>
<dbReference type="EMBL" id="CAMAPF010000038">
    <property type="protein sequence ID" value="CAH9082481.1"/>
    <property type="molecule type" value="Genomic_DNA"/>
</dbReference>